<dbReference type="Gene3D" id="2.10.50.10">
    <property type="entry name" value="Tumor Necrosis Factor Receptor, subunit A, domain 2"/>
    <property type="match status" value="1"/>
</dbReference>
<dbReference type="PANTHER" id="PTHR46877">
    <property type="entry name" value="EPH RECEPTOR A5"/>
    <property type="match status" value="1"/>
</dbReference>
<proteinExistence type="predicted"/>
<name>A0ABN8MEF5_9CNID</name>
<feature type="compositionally biased region" description="Basic and acidic residues" evidence="8">
    <location>
        <begin position="546"/>
        <end position="558"/>
    </location>
</feature>
<dbReference type="PROSITE" id="PS51550">
    <property type="entry name" value="EPH_LBD"/>
    <property type="match status" value="1"/>
</dbReference>
<keyword evidence="4" id="KW-0067">ATP-binding</keyword>
<dbReference type="InterPro" id="IPR001090">
    <property type="entry name" value="Ephrin_rcpt_lig-bd_dom"/>
</dbReference>
<feature type="chain" id="PRO_5047120790" evidence="10">
    <location>
        <begin position="21"/>
        <end position="711"/>
    </location>
</feature>
<evidence type="ECO:0000256" key="7">
    <source>
        <dbReference type="ARBA" id="ARBA00023170"/>
    </source>
</evidence>
<dbReference type="Gene3D" id="2.60.40.1770">
    <property type="entry name" value="ephrin a2 ectodomain"/>
    <property type="match status" value="1"/>
</dbReference>
<evidence type="ECO:0000313" key="14">
    <source>
        <dbReference type="Proteomes" id="UP001159427"/>
    </source>
</evidence>
<evidence type="ECO:0000256" key="4">
    <source>
        <dbReference type="ARBA" id="ARBA00022840"/>
    </source>
</evidence>
<feature type="transmembrane region" description="Helical" evidence="9">
    <location>
        <begin position="474"/>
        <end position="501"/>
    </location>
</feature>
<feature type="region of interest" description="Disordered" evidence="8">
    <location>
        <begin position="539"/>
        <end position="559"/>
    </location>
</feature>
<dbReference type="PANTHER" id="PTHR46877:SF14">
    <property type="entry name" value="RECEPTOR PROTEIN-TYROSINE KINASE"/>
    <property type="match status" value="1"/>
</dbReference>
<dbReference type="InterPro" id="IPR050449">
    <property type="entry name" value="Ephrin_rcpt_TKs"/>
</dbReference>
<dbReference type="Pfam" id="PF01404">
    <property type="entry name" value="Ephrin_lbd"/>
    <property type="match status" value="1"/>
</dbReference>
<feature type="signal peptide" evidence="10">
    <location>
        <begin position="1"/>
        <end position="20"/>
    </location>
</feature>
<evidence type="ECO:0000259" key="12">
    <source>
        <dbReference type="PROSITE" id="PS51550"/>
    </source>
</evidence>
<dbReference type="InterPro" id="IPR011641">
    <property type="entry name" value="Tyr-kin_ephrin_A/B_rcpt-like"/>
</dbReference>
<dbReference type="SMART" id="SM00615">
    <property type="entry name" value="EPH_lbd"/>
    <property type="match status" value="1"/>
</dbReference>
<feature type="compositionally biased region" description="Polar residues" evidence="8">
    <location>
        <begin position="608"/>
        <end position="626"/>
    </location>
</feature>
<protein>
    <submittedName>
        <fullName evidence="13">Uncharacterized protein</fullName>
    </submittedName>
</protein>
<reference evidence="13 14" key="1">
    <citation type="submission" date="2022-05" db="EMBL/GenBank/DDBJ databases">
        <authorList>
            <consortium name="Genoscope - CEA"/>
            <person name="William W."/>
        </authorList>
    </citation>
    <scope>NUCLEOTIDE SEQUENCE [LARGE SCALE GENOMIC DNA]</scope>
</reference>
<evidence type="ECO:0000256" key="1">
    <source>
        <dbReference type="ARBA" id="ARBA00004167"/>
    </source>
</evidence>
<dbReference type="Pfam" id="PF00041">
    <property type="entry name" value="fn3"/>
    <property type="match status" value="1"/>
</dbReference>
<evidence type="ECO:0000256" key="10">
    <source>
        <dbReference type="SAM" id="SignalP"/>
    </source>
</evidence>
<keyword evidence="3" id="KW-0547">Nucleotide-binding</keyword>
<dbReference type="EMBL" id="CALNXI010000490">
    <property type="protein sequence ID" value="CAH3028090.1"/>
    <property type="molecule type" value="Genomic_DNA"/>
</dbReference>
<evidence type="ECO:0000256" key="3">
    <source>
        <dbReference type="ARBA" id="ARBA00022741"/>
    </source>
</evidence>
<evidence type="ECO:0000256" key="5">
    <source>
        <dbReference type="ARBA" id="ARBA00022989"/>
    </source>
</evidence>
<dbReference type="SUPFAM" id="SSF49265">
    <property type="entry name" value="Fibronectin type III"/>
    <property type="match status" value="1"/>
</dbReference>
<feature type="region of interest" description="Disordered" evidence="8">
    <location>
        <begin position="653"/>
        <end position="711"/>
    </location>
</feature>
<keyword evidence="2 9" id="KW-0812">Transmembrane</keyword>
<evidence type="ECO:0000313" key="13">
    <source>
        <dbReference type="EMBL" id="CAH3028090.1"/>
    </source>
</evidence>
<evidence type="ECO:0000256" key="2">
    <source>
        <dbReference type="ARBA" id="ARBA00022692"/>
    </source>
</evidence>
<feature type="domain" description="Fibronectin type-III" evidence="11">
    <location>
        <begin position="325"/>
        <end position="433"/>
    </location>
</feature>
<keyword evidence="5 9" id="KW-1133">Transmembrane helix</keyword>
<evidence type="ECO:0000259" key="11">
    <source>
        <dbReference type="PROSITE" id="PS50853"/>
    </source>
</evidence>
<dbReference type="PROSITE" id="PS50853">
    <property type="entry name" value="FN3"/>
    <property type="match status" value="1"/>
</dbReference>
<dbReference type="Pfam" id="PF07699">
    <property type="entry name" value="Ephrin_rec_like"/>
    <property type="match status" value="1"/>
</dbReference>
<dbReference type="InterPro" id="IPR008979">
    <property type="entry name" value="Galactose-bd-like_sf"/>
</dbReference>
<dbReference type="Proteomes" id="UP001159427">
    <property type="component" value="Unassembled WGS sequence"/>
</dbReference>
<evidence type="ECO:0000256" key="6">
    <source>
        <dbReference type="ARBA" id="ARBA00023136"/>
    </source>
</evidence>
<accession>A0ABN8MEF5</accession>
<keyword evidence="10" id="KW-0732">Signal</keyword>
<comment type="caution">
    <text evidence="13">The sequence shown here is derived from an EMBL/GenBank/DDBJ whole genome shotgun (WGS) entry which is preliminary data.</text>
</comment>
<feature type="compositionally biased region" description="Basic and acidic residues" evidence="8">
    <location>
        <begin position="682"/>
        <end position="694"/>
    </location>
</feature>
<feature type="region of interest" description="Disordered" evidence="8">
    <location>
        <begin position="593"/>
        <end position="627"/>
    </location>
</feature>
<organism evidence="13 14">
    <name type="scientific">Porites evermanni</name>
    <dbReference type="NCBI Taxonomy" id="104178"/>
    <lineage>
        <taxon>Eukaryota</taxon>
        <taxon>Metazoa</taxon>
        <taxon>Cnidaria</taxon>
        <taxon>Anthozoa</taxon>
        <taxon>Hexacorallia</taxon>
        <taxon>Scleractinia</taxon>
        <taxon>Fungiina</taxon>
        <taxon>Poritidae</taxon>
        <taxon>Porites</taxon>
    </lineage>
</organism>
<dbReference type="CDD" id="cd00063">
    <property type="entry name" value="FN3"/>
    <property type="match status" value="1"/>
</dbReference>
<keyword evidence="7" id="KW-0675">Receptor</keyword>
<dbReference type="InterPro" id="IPR013783">
    <property type="entry name" value="Ig-like_fold"/>
</dbReference>
<dbReference type="SUPFAM" id="SSF49785">
    <property type="entry name" value="Galactose-binding domain-like"/>
    <property type="match status" value="1"/>
</dbReference>
<dbReference type="SUPFAM" id="SSF57184">
    <property type="entry name" value="Growth factor receptor domain"/>
    <property type="match status" value="1"/>
</dbReference>
<keyword evidence="14" id="KW-1185">Reference proteome</keyword>
<dbReference type="SMART" id="SM00060">
    <property type="entry name" value="FN3"/>
    <property type="match status" value="1"/>
</dbReference>
<evidence type="ECO:0000256" key="8">
    <source>
        <dbReference type="SAM" id="MobiDB-lite"/>
    </source>
</evidence>
<keyword evidence="6 9" id="KW-0472">Membrane</keyword>
<dbReference type="InterPro" id="IPR036116">
    <property type="entry name" value="FN3_sf"/>
</dbReference>
<gene>
    <name evidence="13" type="ORF">PEVE_00033139</name>
</gene>
<dbReference type="InterPro" id="IPR003961">
    <property type="entry name" value="FN3_dom"/>
</dbReference>
<dbReference type="Gene3D" id="2.60.40.10">
    <property type="entry name" value="Immunoglobulins"/>
    <property type="match status" value="1"/>
</dbReference>
<sequence length="711" mass="77147">MRITWCQAFLGVAFIALLNRSKLKVSCETEILLDRNQNSSWHWLTRLEFGPWSGWSRGGESEGYSVCDLSETLNNHTNSWLVSEYIDLQGANEVHLNLLFTIRQCPSGFLYCKHAFTVFKLQTNGPEIGGITKNDVLTGKFSHVQTVNATHVWTPGAVPRMNQANINLAVNGRGVYLAFQDTGACLSLASVVVSYTYCPSVIKHGVLFNKTSAPQSSVHNVTVQGTCSSGASPYPSNSLLAATCLSTGQWVKDDKITCLCTAGYELAGNTCAECEAGYYKDSVGNGQCVTCPSSSLSTPGQGSCSCEKGFYRAPHDLTNDSCTAPPSEPRNINITVVADSIVLVTWSRPVSDGGREDVKYHVRCSACSNKGSCLEKCSGVQFWPSQIDLTTTQVTISKLKSSVLYNITVTSKNGVSDQAGIWSLKSLHKTFSLNVGMTTNPPSTSTIKTVESNVNLTKADGTTAPGQGTASANVAAAVGISVSVTFLLCFIVAAIIIFLMMKSFRRKHVKQQSEENSVTQLLDISREGSPVKRIRSMTATTELSECDSKPDLQDEKQDTVPSINIYDANSNSKPNPLKNSVWLPSKRFSLSTNPSVLKESGSKAELQSEANPDSETNSRPNSSTSIEWLPLKRKSGLPALNWKNPRAISPVLIPHQEIRRKKSAPPLDLGDSASSNTLSPRKPPEGSEMHKTDRSPSVNSWFPAEEIQFNV</sequence>
<dbReference type="Gene3D" id="2.60.120.260">
    <property type="entry name" value="Galactose-binding domain-like"/>
    <property type="match status" value="1"/>
</dbReference>
<dbReference type="InterPro" id="IPR009030">
    <property type="entry name" value="Growth_fac_rcpt_cys_sf"/>
</dbReference>
<feature type="domain" description="Eph LBD" evidence="12">
    <location>
        <begin position="1"/>
        <end position="203"/>
    </location>
</feature>
<comment type="subcellular location">
    <subcellularLocation>
        <location evidence="1">Membrane</location>
        <topology evidence="1">Single-pass membrane protein</topology>
    </subcellularLocation>
</comment>
<evidence type="ECO:0000256" key="9">
    <source>
        <dbReference type="SAM" id="Phobius"/>
    </source>
</evidence>